<protein>
    <submittedName>
        <fullName evidence="2">Uncharacterized protein</fullName>
    </submittedName>
</protein>
<evidence type="ECO:0000313" key="2">
    <source>
        <dbReference type="EMBL" id="CAJ0575679.1"/>
    </source>
</evidence>
<evidence type="ECO:0000313" key="3">
    <source>
        <dbReference type="Proteomes" id="UP001177023"/>
    </source>
</evidence>
<gene>
    <name evidence="2" type="ORF">MSPICULIGERA_LOCUS13988</name>
</gene>
<dbReference type="EMBL" id="CATQJA010002640">
    <property type="protein sequence ID" value="CAJ0575679.1"/>
    <property type="molecule type" value="Genomic_DNA"/>
</dbReference>
<feature type="chain" id="PRO_5041246552" evidence="1">
    <location>
        <begin position="21"/>
        <end position="141"/>
    </location>
</feature>
<accession>A0AA36CVI7</accession>
<proteinExistence type="predicted"/>
<evidence type="ECO:0000256" key="1">
    <source>
        <dbReference type="SAM" id="SignalP"/>
    </source>
</evidence>
<comment type="caution">
    <text evidence="2">The sequence shown here is derived from an EMBL/GenBank/DDBJ whole genome shotgun (WGS) entry which is preliminary data.</text>
</comment>
<keyword evidence="1" id="KW-0732">Signal</keyword>
<sequence length="141" mass="15712">MDQNFLKIVSFSWLLSCCLAIVCIQYSPENAFQGHPVNCGDECLFCRWVYVAEDYGTFKQVFGCGCGKQDQTIRNFIENTFHPSNFAFKECTAEEGYAGVTKSYSSIEAAVHSQCCSEMACNKAPNGEKIAELKEAAKKLE</sequence>
<feature type="non-terminal residue" evidence="2">
    <location>
        <position position="1"/>
    </location>
</feature>
<organism evidence="2 3">
    <name type="scientific">Mesorhabditis spiculigera</name>
    <dbReference type="NCBI Taxonomy" id="96644"/>
    <lineage>
        <taxon>Eukaryota</taxon>
        <taxon>Metazoa</taxon>
        <taxon>Ecdysozoa</taxon>
        <taxon>Nematoda</taxon>
        <taxon>Chromadorea</taxon>
        <taxon>Rhabditida</taxon>
        <taxon>Rhabditina</taxon>
        <taxon>Rhabditomorpha</taxon>
        <taxon>Rhabditoidea</taxon>
        <taxon>Rhabditidae</taxon>
        <taxon>Mesorhabditinae</taxon>
        <taxon>Mesorhabditis</taxon>
    </lineage>
</organism>
<dbReference type="Proteomes" id="UP001177023">
    <property type="component" value="Unassembled WGS sequence"/>
</dbReference>
<dbReference type="AlphaFoldDB" id="A0AA36CVI7"/>
<keyword evidence="3" id="KW-1185">Reference proteome</keyword>
<name>A0AA36CVI7_9BILA</name>
<feature type="signal peptide" evidence="1">
    <location>
        <begin position="1"/>
        <end position="20"/>
    </location>
</feature>
<reference evidence="2" key="1">
    <citation type="submission" date="2023-06" db="EMBL/GenBank/DDBJ databases">
        <authorList>
            <person name="Delattre M."/>
        </authorList>
    </citation>
    <scope>NUCLEOTIDE SEQUENCE</scope>
    <source>
        <strain evidence="2">AF72</strain>
    </source>
</reference>